<evidence type="ECO:0000256" key="5">
    <source>
        <dbReference type="SAM" id="Phobius"/>
    </source>
</evidence>
<dbReference type="Proteomes" id="UP000653472">
    <property type="component" value="Unassembled WGS sequence"/>
</dbReference>
<comment type="similarity">
    <text evidence="1">Belongs to the membrane fusion protein (MFP) (TC 8.A.1) family.</text>
</comment>
<dbReference type="PANTHER" id="PTHR30367:SF12">
    <property type="entry name" value="P-HYDROXYBENZOIC ACID EFFLUX PUMP SUBUNIT AAEA"/>
    <property type="match status" value="1"/>
</dbReference>
<evidence type="ECO:0000256" key="2">
    <source>
        <dbReference type="ARBA" id="ARBA00022692"/>
    </source>
</evidence>
<sequence length="298" mass="32679">MNAIKALRILMTLAICVIAVMVGTALWDHYMLSPWTRDGRVRADVVAIAPDVAGLIADIPVHDNEYVHKGDLLMRIDDKRYQMAVDQAEAALKAADVERHLRKQEAARRAKLDSLVISKENRETTSSQAAAADAKYDAAQAALDVAKLNLERTEIHAPVDGYVTNFTAQVGDYASVGKPVLALINAHSYYILGYFEETKLPRVRAGDPVRIHMMDGEELTGRVQSVPRGITDQNDTVGRSMLANVNPTYNWVRLAQRIPVRISIDDLEHHPLIAGQTCTVVIKPGKQDTKQAAAAPAG</sequence>
<keyword evidence="9" id="KW-1185">Reference proteome</keyword>
<dbReference type="InterPro" id="IPR058625">
    <property type="entry name" value="MdtA-like_BSH"/>
</dbReference>
<keyword evidence="4 5" id="KW-0472">Membrane</keyword>
<dbReference type="EMBL" id="JAAVXB010000005">
    <property type="protein sequence ID" value="NKF22862.1"/>
    <property type="molecule type" value="Genomic_DNA"/>
</dbReference>
<gene>
    <name evidence="8" type="ORF">G7Y82_11080</name>
</gene>
<protein>
    <submittedName>
        <fullName evidence="8">Efflux RND transporter periplasmic adaptor subunit</fullName>
    </submittedName>
</protein>
<evidence type="ECO:0000256" key="4">
    <source>
        <dbReference type="ARBA" id="ARBA00023136"/>
    </source>
</evidence>
<dbReference type="AlphaFoldDB" id="A0A969W914"/>
<evidence type="ECO:0000259" key="6">
    <source>
        <dbReference type="Pfam" id="PF25917"/>
    </source>
</evidence>
<dbReference type="InterPro" id="IPR050393">
    <property type="entry name" value="MFP_Efflux_Pump"/>
</dbReference>
<dbReference type="Pfam" id="PF25963">
    <property type="entry name" value="Beta-barrel_AAEA"/>
    <property type="match status" value="1"/>
</dbReference>
<dbReference type="SUPFAM" id="SSF111369">
    <property type="entry name" value="HlyD-like secretion proteins"/>
    <property type="match status" value="1"/>
</dbReference>
<evidence type="ECO:0000313" key="8">
    <source>
        <dbReference type="EMBL" id="NKF22862.1"/>
    </source>
</evidence>
<feature type="transmembrane region" description="Helical" evidence="5">
    <location>
        <begin position="6"/>
        <end position="27"/>
    </location>
</feature>
<comment type="caution">
    <text evidence="8">The sequence shown here is derived from an EMBL/GenBank/DDBJ whole genome shotgun (WGS) entry which is preliminary data.</text>
</comment>
<keyword evidence="2 5" id="KW-0812">Transmembrane</keyword>
<feature type="domain" description="p-hydroxybenzoic acid efflux pump subunit AaeA-like beta-barrel" evidence="7">
    <location>
        <begin position="188"/>
        <end position="283"/>
    </location>
</feature>
<evidence type="ECO:0000256" key="1">
    <source>
        <dbReference type="ARBA" id="ARBA00009477"/>
    </source>
</evidence>
<organism evidence="8 9">
    <name type="scientific">Solimonas marina</name>
    <dbReference type="NCBI Taxonomy" id="2714601"/>
    <lineage>
        <taxon>Bacteria</taxon>
        <taxon>Pseudomonadati</taxon>
        <taxon>Pseudomonadota</taxon>
        <taxon>Gammaproteobacteria</taxon>
        <taxon>Nevskiales</taxon>
        <taxon>Nevskiaceae</taxon>
        <taxon>Solimonas</taxon>
    </lineage>
</organism>
<evidence type="ECO:0000259" key="7">
    <source>
        <dbReference type="Pfam" id="PF25963"/>
    </source>
</evidence>
<dbReference type="RefSeq" id="WP_168148171.1">
    <property type="nucleotide sequence ID" value="NZ_JAAVXB010000005.1"/>
</dbReference>
<proteinExistence type="inferred from homology"/>
<dbReference type="InterPro" id="IPR006143">
    <property type="entry name" value="RND_pump_MFP"/>
</dbReference>
<evidence type="ECO:0000256" key="3">
    <source>
        <dbReference type="ARBA" id="ARBA00022989"/>
    </source>
</evidence>
<keyword evidence="3 5" id="KW-1133">Transmembrane helix</keyword>
<dbReference type="GO" id="GO:0022857">
    <property type="term" value="F:transmembrane transporter activity"/>
    <property type="evidence" value="ECO:0007669"/>
    <property type="project" value="InterPro"/>
</dbReference>
<accession>A0A969W914</accession>
<dbReference type="NCBIfam" id="TIGR01730">
    <property type="entry name" value="RND_mfp"/>
    <property type="match status" value="1"/>
</dbReference>
<name>A0A969W914_9GAMM</name>
<dbReference type="Pfam" id="PF25917">
    <property type="entry name" value="BSH_RND"/>
    <property type="match status" value="1"/>
</dbReference>
<dbReference type="InterPro" id="IPR058634">
    <property type="entry name" value="AaeA-lik-b-barrel"/>
</dbReference>
<reference evidence="8" key="1">
    <citation type="submission" date="2020-03" db="EMBL/GenBank/DDBJ databases">
        <title>Solimonas marina sp. nov., isolated from deep seawater of the Pacific Ocean.</title>
        <authorList>
            <person name="Liu X."/>
            <person name="Lai Q."/>
            <person name="Sun F."/>
            <person name="Gai Y."/>
            <person name="Li G."/>
            <person name="Shao Z."/>
        </authorList>
    </citation>
    <scope>NUCLEOTIDE SEQUENCE</scope>
    <source>
        <strain evidence="8">C16B3</strain>
    </source>
</reference>
<dbReference type="Gene3D" id="2.40.50.100">
    <property type="match status" value="1"/>
</dbReference>
<dbReference type="Gene3D" id="2.40.30.170">
    <property type="match status" value="1"/>
</dbReference>
<dbReference type="PANTHER" id="PTHR30367">
    <property type="entry name" value="P-HYDROXYBENZOIC ACID EFFLUX PUMP SUBUNIT AAEA-RELATED"/>
    <property type="match status" value="1"/>
</dbReference>
<feature type="domain" description="Multidrug resistance protein MdtA-like barrel-sandwich hybrid" evidence="6">
    <location>
        <begin position="45"/>
        <end position="180"/>
    </location>
</feature>
<evidence type="ECO:0000313" key="9">
    <source>
        <dbReference type="Proteomes" id="UP000653472"/>
    </source>
</evidence>
<dbReference type="GO" id="GO:0016020">
    <property type="term" value="C:membrane"/>
    <property type="evidence" value="ECO:0007669"/>
    <property type="project" value="InterPro"/>
</dbReference>